<dbReference type="NCBIfam" id="TIGR01065">
    <property type="entry name" value="hlyIII"/>
    <property type="match status" value="1"/>
</dbReference>
<dbReference type="PANTHER" id="PTHR20855">
    <property type="entry name" value="ADIPOR/PROGESTIN RECEPTOR-RELATED"/>
    <property type="match status" value="1"/>
</dbReference>
<name>A0A1I5XEI2_9BACI</name>
<keyword evidence="6" id="KW-0479">Metal-binding</keyword>
<organism evidence="8 9">
    <name type="scientific">Salibacterium halotolerans</name>
    <dbReference type="NCBI Taxonomy" id="1884432"/>
    <lineage>
        <taxon>Bacteria</taxon>
        <taxon>Bacillati</taxon>
        <taxon>Bacillota</taxon>
        <taxon>Bacilli</taxon>
        <taxon>Bacillales</taxon>
        <taxon>Bacillaceae</taxon>
    </lineage>
</organism>
<evidence type="ECO:0000256" key="7">
    <source>
        <dbReference type="SAM" id="Phobius"/>
    </source>
</evidence>
<dbReference type="AlphaFoldDB" id="A0A1I5XEI2"/>
<feature type="binding site" evidence="6">
    <location>
        <position position="67"/>
    </location>
    <ligand>
        <name>Zn(2+)</name>
        <dbReference type="ChEBI" id="CHEBI:29105"/>
    </ligand>
</feature>
<dbReference type="STRING" id="1884432.SAMN05518683_12720"/>
<comment type="similarity">
    <text evidence="2">Belongs to the UPF0073 (Hly-III) family.</text>
</comment>
<feature type="transmembrane region" description="Helical" evidence="7">
    <location>
        <begin position="105"/>
        <end position="125"/>
    </location>
</feature>
<dbReference type="GO" id="GO:0016020">
    <property type="term" value="C:membrane"/>
    <property type="evidence" value="ECO:0007669"/>
    <property type="project" value="InterPro"/>
</dbReference>
<feature type="transmembrane region" description="Helical" evidence="7">
    <location>
        <begin position="132"/>
        <end position="151"/>
    </location>
</feature>
<keyword evidence="4 7" id="KW-1133">Transmembrane helix</keyword>
<dbReference type="GO" id="GO:0012505">
    <property type="term" value="C:endomembrane system"/>
    <property type="evidence" value="ECO:0007669"/>
    <property type="project" value="UniProtKB-SubCell"/>
</dbReference>
<feature type="binding site" evidence="6">
    <location>
        <position position="189"/>
    </location>
    <ligand>
        <name>Zn(2+)</name>
        <dbReference type="ChEBI" id="CHEBI:29105"/>
    </ligand>
</feature>
<evidence type="ECO:0000313" key="9">
    <source>
        <dbReference type="Proteomes" id="UP000198892"/>
    </source>
</evidence>
<accession>A0A1I5XEI2</accession>
<dbReference type="GO" id="GO:0140911">
    <property type="term" value="F:pore-forming activity"/>
    <property type="evidence" value="ECO:0007669"/>
    <property type="project" value="InterPro"/>
</dbReference>
<reference evidence="9" key="1">
    <citation type="submission" date="2016-10" db="EMBL/GenBank/DDBJ databases">
        <authorList>
            <person name="Varghese N."/>
            <person name="Submissions S."/>
        </authorList>
    </citation>
    <scope>NUCLEOTIDE SEQUENCE [LARGE SCALE GENOMIC DNA]</scope>
    <source>
        <strain evidence="9">S7</strain>
    </source>
</reference>
<evidence type="ECO:0000256" key="5">
    <source>
        <dbReference type="ARBA" id="ARBA00023136"/>
    </source>
</evidence>
<dbReference type="GO" id="GO:0046872">
    <property type="term" value="F:metal ion binding"/>
    <property type="evidence" value="ECO:0007669"/>
    <property type="project" value="UniProtKB-KW"/>
</dbReference>
<gene>
    <name evidence="8" type="ORF">SAMN05518683_12720</name>
</gene>
<evidence type="ECO:0000256" key="2">
    <source>
        <dbReference type="ARBA" id="ARBA00008488"/>
    </source>
</evidence>
<feature type="transmembrane region" description="Helical" evidence="7">
    <location>
        <begin position="21"/>
        <end position="43"/>
    </location>
</feature>
<dbReference type="InterPro" id="IPR004254">
    <property type="entry name" value="AdipoR/HlyIII-related"/>
</dbReference>
<keyword evidence="3 7" id="KW-0812">Transmembrane</keyword>
<evidence type="ECO:0000256" key="4">
    <source>
        <dbReference type="ARBA" id="ARBA00022989"/>
    </source>
</evidence>
<keyword evidence="6" id="KW-0862">Zinc</keyword>
<feature type="transmembrane region" description="Helical" evidence="7">
    <location>
        <begin position="194"/>
        <end position="212"/>
    </location>
</feature>
<dbReference type="RefSeq" id="WP_093339109.1">
    <property type="nucleotide sequence ID" value="NZ_FOXD01000027.1"/>
</dbReference>
<evidence type="ECO:0000256" key="6">
    <source>
        <dbReference type="PIRSR" id="PIRSR604254-1"/>
    </source>
</evidence>
<dbReference type="OrthoDB" id="9813689at2"/>
<dbReference type="PANTHER" id="PTHR20855:SF129">
    <property type="entry name" value="HEMOLYSIN-3 HOMOLOG"/>
    <property type="match status" value="1"/>
</dbReference>
<dbReference type="Pfam" id="PF03006">
    <property type="entry name" value="HlyIII"/>
    <property type="match status" value="1"/>
</dbReference>
<dbReference type="InterPro" id="IPR005744">
    <property type="entry name" value="Hy-lIII"/>
</dbReference>
<comment type="subcellular location">
    <subcellularLocation>
        <location evidence="1">Endomembrane system</location>
        <topology evidence="1">Multi-pass membrane protein</topology>
    </subcellularLocation>
</comment>
<evidence type="ECO:0000256" key="3">
    <source>
        <dbReference type="ARBA" id="ARBA00022692"/>
    </source>
</evidence>
<feature type="binding site" evidence="6">
    <location>
        <position position="193"/>
    </location>
    <ligand>
        <name>Zn(2+)</name>
        <dbReference type="ChEBI" id="CHEBI:29105"/>
    </ligand>
</feature>
<proteinExistence type="inferred from homology"/>
<evidence type="ECO:0000313" key="8">
    <source>
        <dbReference type="EMBL" id="SFQ30368.1"/>
    </source>
</evidence>
<dbReference type="Proteomes" id="UP000198892">
    <property type="component" value="Unassembled WGS sequence"/>
</dbReference>
<keyword evidence="5 7" id="KW-0472">Membrane</keyword>
<feature type="transmembrane region" description="Helical" evidence="7">
    <location>
        <begin position="163"/>
        <end position="182"/>
    </location>
</feature>
<protein>
    <submittedName>
        <fullName evidence="8">Hemolysin III</fullName>
    </submittedName>
</protein>
<feature type="transmembrane region" description="Helical" evidence="7">
    <location>
        <begin position="49"/>
        <end position="68"/>
    </location>
</feature>
<keyword evidence="9" id="KW-1185">Reference proteome</keyword>
<dbReference type="EMBL" id="FOXD01000027">
    <property type="protein sequence ID" value="SFQ30368.1"/>
    <property type="molecule type" value="Genomic_DNA"/>
</dbReference>
<evidence type="ECO:0000256" key="1">
    <source>
        <dbReference type="ARBA" id="ARBA00004127"/>
    </source>
</evidence>
<sequence>MTDAYTFSRKEEIANAATHAVGIALSLAATTLLVVFAAMHATAFHIVSVSIYGGTMLLLYVSSTLLHSFRHGKTKDIFEIFDHASIYLFIAGTYTPFLFHALDGALSWTLFGIVWGIALFGVGFKAFFVKKFVVLSTLFYVLMGWIIVVAWQPLTDSLAPGGTAFLVGGGLLYTVGTIFYVWRHFPYHHAVWHVFVLGGTVLHFFAVFLYVLPLSS</sequence>